<name>A0A420G3C6_9SPHI</name>
<dbReference type="AlphaFoldDB" id="A0A420G3C6"/>
<accession>A0A420G3C6</accession>
<proteinExistence type="predicted"/>
<dbReference type="RefSeq" id="WP_201666298.1">
    <property type="nucleotide sequence ID" value="NZ_CP070350.1"/>
</dbReference>
<dbReference type="EMBL" id="MCAQ01000004">
    <property type="protein sequence ID" value="RKF39644.1"/>
    <property type="molecule type" value="Genomic_DNA"/>
</dbReference>
<sequence>MKKFSLAVYLLLTLVMVSPCSSFAQKMKVLSGNFEFLKGQQELNVVFDYTPMTFYNEKMSENDYLEKRNKDISANKGTNEAENWKNDWAYSKSTAFPNKFFASMNKNCAIVTGSKESAPYTLVVQTTWIYPGWFAGVMKQHAKVTTLLKFIETANPANVLLEINSEKAPGDFDFVGIPNTNDRIAEGYAKTAKSLAKLITKKIK</sequence>
<comment type="caution">
    <text evidence="1">The sequence shown here is derived from an EMBL/GenBank/DDBJ whole genome shotgun (WGS) entry which is preliminary data.</text>
</comment>
<keyword evidence="2" id="KW-1185">Reference proteome</keyword>
<gene>
    <name evidence="1" type="ORF">BCY89_24845</name>
</gene>
<reference evidence="1 2" key="1">
    <citation type="submission" date="2016-07" db="EMBL/GenBank/DDBJ databases">
        <title>Genome analysis of Sphingobacterium siyangense T12B17.</title>
        <authorList>
            <person name="Xu D."/>
            <person name="Su Y."/>
            <person name="Zheng S."/>
        </authorList>
    </citation>
    <scope>NUCLEOTIDE SEQUENCE [LARGE SCALE GENOMIC DNA]</scope>
    <source>
        <strain evidence="1 2">T12B17</strain>
    </source>
</reference>
<organism evidence="1 2">
    <name type="scientific">Sphingobacterium siyangense</name>
    <dbReference type="NCBI Taxonomy" id="459529"/>
    <lineage>
        <taxon>Bacteria</taxon>
        <taxon>Pseudomonadati</taxon>
        <taxon>Bacteroidota</taxon>
        <taxon>Sphingobacteriia</taxon>
        <taxon>Sphingobacteriales</taxon>
        <taxon>Sphingobacteriaceae</taxon>
        <taxon>Sphingobacterium</taxon>
    </lineage>
</organism>
<evidence type="ECO:0000313" key="1">
    <source>
        <dbReference type="EMBL" id="RKF39644.1"/>
    </source>
</evidence>
<protein>
    <submittedName>
        <fullName evidence="1">Uncharacterized protein</fullName>
    </submittedName>
</protein>
<evidence type="ECO:0000313" key="2">
    <source>
        <dbReference type="Proteomes" id="UP000286402"/>
    </source>
</evidence>
<dbReference type="Proteomes" id="UP000286402">
    <property type="component" value="Unassembled WGS sequence"/>
</dbReference>